<accession>A0ACC0LMN7</accession>
<protein>
    <submittedName>
        <fullName evidence="1">Uncharacterized protein</fullName>
    </submittedName>
</protein>
<dbReference type="EMBL" id="CM046398">
    <property type="protein sequence ID" value="KAI8529960.1"/>
    <property type="molecule type" value="Genomic_DNA"/>
</dbReference>
<comment type="caution">
    <text evidence="1">The sequence shown here is derived from an EMBL/GenBank/DDBJ whole genome shotgun (WGS) entry which is preliminary data.</text>
</comment>
<keyword evidence="2" id="KW-1185">Reference proteome</keyword>
<evidence type="ECO:0000313" key="2">
    <source>
        <dbReference type="Proteomes" id="UP001062846"/>
    </source>
</evidence>
<gene>
    <name evidence="1" type="ORF">RHMOL_Rhmol11G0016600</name>
</gene>
<proteinExistence type="predicted"/>
<organism evidence="1 2">
    <name type="scientific">Rhododendron molle</name>
    <name type="common">Chinese azalea</name>
    <name type="synonym">Azalea mollis</name>
    <dbReference type="NCBI Taxonomy" id="49168"/>
    <lineage>
        <taxon>Eukaryota</taxon>
        <taxon>Viridiplantae</taxon>
        <taxon>Streptophyta</taxon>
        <taxon>Embryophyta</taxon>
        <taxon>Tracheophyta</taxon>
        <taxon>Spermatophyta</taxon>
        <taxon>Magnoliopsida</taxon>
        <taxon>eudicotyledons</taxon>
        <taxon>Gunneridae</taxon>
        <taxon>Pentapetalae</taxon>
        <taxon>asterids</taxon>
        <taxon>Ericales</taxon>
        <taxon>Ericaceae</taxon>
        <taxon>Ericoideae</taxon>
        <taxon>Rhodoreae</taxon>
        <taxon>Rhododendron</taxon>
    </lineage>
</organism>
<sequence length="422" mass="47073">MCEKYQIANSLAPEPEAGKSLIGKGRVNGSWRSIFPENYPHALSPQFFPPIHLTKTIMELKLSHSQPFCKNPRTGFFSTLKALKLKHPSISVALAAANWVATTVVPDDFRCPVSGELMRDPVVLATRHVSSPFMNSSLFLFFPRFLFDEFTKQAQEGNLGLGESTNILALALCKHERSGSQPSKLVVGSLDNIVAHGTMFEKFGPEVPLHIVPLGEANVCVSIDFVIQNDAILPVPIPGETYVVGDATGYHVAWPKNLILFGNEGASKNLAVDGNKATSSNVDSDKYLESLRSFDDNVATVACKEAFTITLDEDMFGANVECRKNQDNAKNMRRTVDWKGVEYQMLMYCPKQPSTIECGFFVMRFMKDLVANPSMLCRRDFNGKKTYTQAEIDEFNGKKTYTQAEIDEVRIEWMNFVLELDI</sequence>
<evidence type="ECO:0000313" key="1">
    <source>
        <dbReference type="EMBL" id="KAI8529960.1"/>
    </source>
</evidence>
<dbReference type="Proteomes" id="UP001062846">
    <property type="component" value="Chromosome 11"/>
</dbReference>
<reference evidence="1" key="1">
    <citation type="submission" date="2022-02" db="EMBL/GenBank/DDBJ databases">
        <title>Plant Genome Project.</title>
        <authorList>
            <person name="Zhang R.-G."/>
        </authorList>
    </citation>
    <scope>NUCLEOTIDE SEQUENCE</scope>
    <source>
        <strain evidence="1">AT1</strain>
    </source>
</reference>
<name>A0ACC0LMN7_RHOML</name>